<reference evidence="3 4" key="1">
    <citation type="submission" date="2019-03" db="EMBL/GenBank/DDBJ databases">
        <title>Genomic Encyclopedia of Type Strains, Phase IV (KMG-IV): sequencing the most valuable type-strain genomes for metagenomic binning, comparative biology and taxonomic classification.</title>
        <authorList>
            <person name="Goeker M."/>
        </authorList>
    </citation>
    <scope>NUCLEOTIDE SEQUENCE [LARGE SCALE GENOMIC DNA]</scope>
    <source>
        <strain evidence="3 4">DSM 100055</strain>
    </source>
</reference>
<dbReference type="RefSeq" id="WP_134113666.1">
    <property type="nucleotide sequence ID" value="NZ_SOBG01000008.1"/>
</dbReference>
<evidence type="ECO:0000313" key="3">
    <source>
        <dbReference type="EMBL" id="TDT68081.1"/>
    </source>
</evidence>
<dbReference type="GO" id="GO:0004519">
    <property type="term" value="F:endonuclease activity"/>
    <property type="evidence" value="ECO:0007669"/>
    <property type="project" value="UniProtKB-KW"/>
</dbReference>
<accession>A0AA46DXH7</accession>
<dbReference type="GO" id="GO:0003676">
    <property type="term" value="F:nucleic acid binding"/>
    <property type="evidence" value="ECO:0007669"/>
    <property type="project" value="InterPro"/>
</dbReference>
<dbReference type="SUPFAM" id="SSF52980">
    <property type="entry name" value="Restriction endonuclease-like"/>
    <property type="match status" value="1"/>
</dbReference>
<dbReference type="NCBIfam" id="TIGR00252">
    <property type="entry name" value="YraN family protein"/>
    <property type="match status" value="1"/>
</dbReference>
<dbReference type="NCBIfam" id="NF009150">
    <property type="entry name" value="PRK12497.1-3"/>
    <property type="match status" value="1"/>
</dbReference>
<comment type="caution">
    <text evidence="3">The sequence shown here is derived from an EMBL/GenBank/DDBJ whole genome shotgun (WGS) entry which is preliminary data.</text>
</comment>
<organism evidence="3 4">
    <name type="scientific">Hypnocyclicus thermotrophus</name>
    <dbReference type="NCBI Taxonomy" id="1627895"/>
    <lineage>
        <taxon>Bacteria</taxon>
        <taxon>Fusobacteriati</taxon>
        <taxon>Fusobacteriota</taxon>
        <taxon>Fusobacteriia</taxon>
        <taxon>Fusobacteriales</taxon>
        <taxon>Fusobacteriaceae</taxon>
        <taxon>Hypnocyclicus</taxon>
    </lineage>
</organism>
<dbReference type="Gene3D" id="3.40.1350.10">
    <property type="match status" value="1"/>
</dbReference>
<dbReference type="PANTHER" id="PTHR34039:SF1">
    <property type="entry name" value="UPF0102 PROTEIN YRAN"/>
    <property type="match status" value="1"/>
</dbReference>
<gene>
    <name evidence="3" type="ORF">EV215_1802</name>
</gene>
<dbReference type="InterPro" id="IPR003509">
    <property type="entry name" value="UPF0102_YraN-like"/>
</dbReference>
<dbReference type="Proteomes" id="UP000294678">
    <property type="component" value="Unassembled WGS sequence"/>
</dbReference>
<evidence type="ECO:0000256" key="1">
    <source>
        <dbReference type="ARBA" id="ARBA00006738"/>
    </source>
</evidence>
<dbReference type="CDD" id="cd20736">
    <property type="entry name" value="PoNe_Nuclease"/>
    <property type="match status" value="1"/>
</dbReference>
<dbReference type="EMBL" id="SOBG01000008">
    <property type="protein sequence ID" value="TDT68081.1"/>
    <property type="molecule type" value="Genomic_DNA"/>
</dbReference>
<keyword evidence="3" id="KW-0540">Nuclease</keyword>
<keyword evidence="3" id="KW-0378">Hydrolase</keyword>
<dbReference type="HAMAP" id="MF_00048">
    <property type="entry name" value="UPF0102"/>
    <property type="match status" value="1"/>
</dbReference>
<proteinExistence type="inferred from homology"/>
<evidence type="ECO:0000256" key="2">
    <source>
        <dbReference type="HAMAP-Rule" id="MF_00048"/>
    </source>
</evidence>
<sequence length="119" mass="14232">MNKREVGKKYEKLSLDYLKNNGIKIMDTNYYGKGFEIDIIGKKDDKIIFFEVKYRKNKKFGYAEESVDYRKQKRILKGAMNYLIKNNLQNNYIRFDIIAINNNKINWIKDAFWGDDIGL</sequence>
<evidence type="ECO:0000313" key="4">
    <source>
        <dbReference type="Proteomes" id="UP000294678"/>
    </source>
</evidence>
<name>A0AA46DXH7_9FUSO</name>
<dbReference type="Pfam" id="PF02021">
    <property type="entry name" value="UPF0102"/>
    <property type="match status" value="1"/>
</dbReference>
<keyword evidence="4" id="KW-1185">Reference proteome</keyword>
<dbReference type="InterPro" id="IPR011335">
    <property type="entry name" value="Restrct_endonuc-II-like"/>
</dbReference>
<dbReference type="AlphaFoldDB" id="A0AA46DXH7"/>
<dbReference type="PANTHER" id="PTHR34039">
    <property type="entry name" value="UPF0102 PROTEIN YRAN"/>
    <property type="match status" value="1"/>
</dbReference>
<dbReference type="InterPro" id="IPR011856">
    <property type="entry name" value="tRNA_endonuc-like_dom_sf"/>
</dbReference>
<comment type="similarity">
    <text evidence="1 2">Belongs to the UPF0102 family.</text>
</comment>
<protein>
    <recommendedName>
        <fullName evidence="2">UPF0102 protein EV215_1802</fullName>
    </recommendedName>
</protein>
<keyword evidence="3" id="KW-0255">Endonuclease</keyword>